<dbReference type="NCBIfam" id="TIGR03624">
    <property type="entry name" value="putative hydrolase"/>
    <property type="match status" value="1"/>
</dbReference>
<dbReference type="SUPFAM" id="SSF55486">
    <property type="entry name" value="Metalloproteases ('zincins'), catalytic domain"/>
    <property type="match status" value="1"/>
</dbReference>
<gene>
    <name evidence="2" type="ordered locus">Sthe_1576</name>
</gene>
<name>D1C443_SPHTD</name>
<evidence type="ECO:0000313" key="3">
    <source>
        <dbReference type="Proteomes" id="UP000002027"/>
    </source>
</evidence>
<dbReference type="PANTHER" id="PTHR39420">
    <property type="match status" value="1"/>
</dbReference>
<reference evidence="2 3" key="2">
    <citation type="journal article" date="2010" name="Stand. Genomic Sci.">
        <title>Complete genome sequence of Desulfohalobium retbaense type strain (HR(100)).</title>
        <authorList>
            <person name="Spring S."/>
            <person name="Nolan M."/>
            <person name="Lapidus A."/>
            <person name="Glavina Del Rio T."/>
            <person name="Copeland A."/>
            <person name="Tice H."/>
            <person name="Cheng J.F."/>
            <person name="Lucas S."/>
            <person name="Land M."/>
            <person name="Chen F."/>
            <person name="Bruce D."/>
            <person name="Goodwin L."/>
            <person name="Pitluck S."/>
            <person name="Ivanova N."/>
            <person name="Mavromatis K."/>
            <person name="Mikhailova N."/>
            <person name="Pati A."/>
            <person name="Chen A."/>
            <person name="Palaniappan K."/>
            <person name="Hauser L."/>
            <person name="Chang Y.J."/>
            <person name="Jeffries C.D."/>
            <person name="Munk C."/>
            <person name="Kiss H."/>
            <person name="Chain P."/>
            <person name="Han C."/>
            <person name="Brettin T."/>
            <person name="Detter J.C."/>
            <person name="Schuler E."/>
            <person name="Goker M."/>
            <person name="Rohde M."/>
            <person name="Bristow J."/>
            <person name="Eisen J.A."/>
            <person name="Markowitz V."/>
            <person name="Hugenholtz P."/>
            <person name="Kyrpides N.C."/>
            <person name="Klenk H.P."/>
        </authorList>
    </citation>
    <scope>NUCLEOTIDE SEQUENCE [LARGE SCALE GENOMIC DNA]</scope>
    <source>
        <strain evidence="3">ATCC 49802 / DSM 20745 / S 6022</strain>
    </source>
</reference>
<dbReference type="InterPro" id="IPR022454">
    <property type="entry name" value="CHP03883_F420-assoc"/>
</dbReference>
<proteinExistence type="predicted"/>
<dbReference type="InterPro" id="IPR018766">
    <property type="entry name" value="Zinicin_2"/>
</dbReference>
<keyword evidence="3" id="KW-1185">Reference proteome</keyword>
<evidence type="ECO:0008006" key="4">
    <source>
        <dbReference type="Google" id="ProtNLM"/>
    </source>
</evidence>
<dbReference type="KEGG" id="sti:Sthe_1576"/>
<dbReference type="EMBL" id="CP001823">
    <property type="protein sequence ID" value="ACZ39010.1"/>
    <property type="molecule type" value="Genomic_DNA"/>
</dbReference>
<dbReference type="eggNOG" id="COG5282">
    <property type="taxonomic scope" value="Bacteria"/>
</dbReference>
<accession>D1C443</accession>
<dbReference type="Gene3D" id="1.20.150.30">
    <property type="entry name" value="Zincin-like metallopeptidase, N-terminal domain"/>
    <property type="match status" value="1"/>
</dbReference>
<organism evidence="2 3">
    <name type="scientific">Sphaerobacter thermophilus (strain ATCC 49802 / DSM 20745 / KCCM 41009 / NCIMB 13125 / S 6022)</name>
    <dbReference type="NCBI Taxonomy" id="479434"/>
    <lineage>
        <taxon>Bacteria</taxon>
        <taxon>Pseudomonadati</taxon>
        <taxon>Thermomicrobiota</taxon>
        <taxon>Thermomicrobia</taxon>
        <taxon>Sphaerobacterales</taxon>
        <taxon>Sphaerobacterineae</taxon>
        <taxon>Sphaerobacteraceae</taxon>
        <taxon>Sphaerobacter</taxon>
    </lineage>
</organism>
<feature type="region of interest" description="Disordered" evidence="1">
    <location>
        <begin position="1"/>
        <end position="20"/>
    </location>
</feature>
<dbReference type="PANTHER" id="PTHR39420:SF1">
    <property type="entry name" value="HYDROLASE"/>
    <property type="match status" value="1"/>
</dbReference>
<dbReference type="HOGENOM" id="CLU_059556_0_0_0"/>
<dbReference type="AlphaFoldDB" id="D1C443"/>
<evidence type="ECO:0000313" key="2">
    <source>
        <dbReference type="EMBL" id="ACZ39010.1"/>
    </source>
</evidence>
<dbReference type="STRING" id="479434.Sthe_1576"/>
<dbReference type="Pfam" id="PF10103">
    <property type="entry name" value="Zincin_2"/>
    <property type="match status" value="1"/>
</dbReference>
<dbReference type="InterPro" id="IPR042271">
    <property type="entry name" value="Zinicin_2_N"/>
</dbReference>
<dbReference type="NCBIfam" id="TIGR03883">
    <property type="entry name" value="DUF2342_F420"/>
    <property type="match status" value="1"/>
</dbReference>
<reference evidence="3" key="1">
    <citation type="submission" date="2009-11" db="EMBL/GenBank/DDBJ databases">
        <title>The complete chromosome 1 of Sphaerobacter thermophilus DSM 20745.</title>
        <authorList>
            <person name="Lucas S."/>
            <person name="Copeland A."/>
            <person name="Lapidus A."/>
            <person name="Glavina del Rio T."/>
            <person name="Dalin E."/>
            <person name="Tice H."/>
            <person name="Bruce D."/>
            <person name="Goodwin L."/>
            <person name="Pitluck S."/>
            <person name="Kyrpides N."/>
            <person name="Mavromatis K."/>
            <person name="Ivanova N."/>
            <person name="Mikhailova N."/>
            <person name="LaButti K.M."/>
            <person name="Clum A."/>
            <person name="Sun H.I."/>
            <person name="Brettin T."/>
            <person name="Detter J.C."/>
            <person name="Han C."/>
            <person name="Larimer F."/>
            <person name="Land M."/>
            <person name="Hauser L."/>
            <person name="Markowitz V."/>
            <person name="Cheng J.F."/>
            <person name="Hugenholtz P."/>
            <person name="Woyke T."/>
            <person name="Wu D."/>
            <person name="Steenblock K."/>
            <person name="Schneider S."/>
            <person name="Pukall R."/>
            <person name="Goeker M."/>
            <person name="Klenk H.P."/>
            <person name="Eisen J.A."/>
        </authorList>
    </citation>
    <scope>NUCLEOTIDE SEQUENCE [LARGE SCALE GENOMIC DNA]</scope>
    <source>
        <strain evidence="3">ATCC 49802 / DSM 20745 / S 6022</strain>
    </source>
</reference>
<evidence type="ECO:0000256" key="1">
    <source>
        <dbReference type="SAM" id="MobiDB-lite"/>
    </source>
</evidence>
<protein>
    <recommendedName>
        <fullName evidence="4">Zinc-dependent metalloprotease</fullName>
    </recommendedName>
</protein>
<dbReference type="InParanoid" id="D1C443"/>
<dbReference type="Proteomes" id="UP000002027">
    <property type="component" value="Chromosome 1"/>
</dbReference>
<sequence>MREQQARQATREVASPGEPPPLINWSQVRSIAVSLNRESSLEGADRDGLHAYYRELVERAVPLVAAYTGDELPGTLDRVYAFDRVDWIDANIDGFKDMFKPLEALNPLGEQRGPRTISLLWGGLNQTVLSAEIGFLLGYLARRVLGQYDLALLGREPLTGGKLYFVQPNITSVERALRLPGEDFRLWLTLHEVTHAFEFESHPWLRQHLNGMIERYFEFLSQDIEHLKRGMDGLRAFWDRARSREGTNGSWIELVMTPEQRALFNQMQATMSVVEGYSNHVMNAVGKDLIPSYEVIARRFERRQRQRTPAEHLFARLTGLDIKMEQYRQGEAFVNHVVRERGHDFARRLWEGPWMLPTMDEIRNPDRWIERVSTAQHPAPL</sequence>
<dbReference type="RefSeq" id="WP_012872057.1">
    <property type="nucleotide sequence ID" value="NC_013523.1"/>
</dbReference>